<name>M5JTY3_9HYPH</name>
<dbReference type="AlphaFoldDB" id="M5JTY3"/>
<sequence>MLKLPVADGTSVGTIVTMMTGAAIPAAKTTTMIAVPDMMTMTADGVGMAIPAATRKPHGADGTSDATRIMTTVADIPAATMTADIRAGTMIVARAAVGVMAVGSATLAAMRKLPAGVGKSAGTMITTTVAVARA</sequence>
<evidence type="ECO:0000313" key="1">
    <source>
        <dbReference type="EMBL" id="ELT46601.1"/>
    </source>
</evidence>
<dbReference type="Proteomes" id="UP000011971">
    <property type="component" value="Unassembled WGS sequence"/>
</dbReference>
<dbReference type="EMBL" id="AOGE01000082">
    <property type="protein sequence ID" value="ELT46601.1"/>
    <property type="molecule type" value="Genomic_DNA"/>
</dbReference>
<gene>
    <name evidence="1" type="ORF">D584_24053</name>
</gene>
<organism evidence="1 2">
    <name type="scientific">Brucella intermedia M86</name>
    <dbReference type="NCBI Taxonomy" id="1234597"/>
    <lineage>
        <taxon>Bacteria</taxon>
        <taxon>Pseudomonadati</taxon>
        <taxon>Pseudomonadota</taxon>
        <taxon>Alphaproteobacteria</taxon>
        <taxon>Hyphomicrobiales</taxon>
        <taxon>Brucellaceae</taxon>
        <taxon>Brucella/Ochrobactrum group</taxon>
        <taxon>Brucella</taxon>
    </lineage>
</organism>
<dbReference type="STRING" id="94625.A7J42_17825"/>
<evidence type="ECO:0000313" key="2">
    <source>
        <dbReference type="Proteomes" id="UP000011971"/>
    </source>
</evidence>
<accession>M5JTY3</accession>
<protein>
    <submittedName>
        <fullName evidence="1">Uncharacterized protein</fullName>
    </submittedName>
</protein>
<reference evidence="1 2" key="1">
    <citation type="journal article" date="2013" name="Gut Pathog.">
        <title>Draft genome of Ochrobactrum intermedium strain M86 isolated from non-ulcer dyspeptic individual from India.</title>
        <authorList>
            <person name="Kulkarni G."/>
            <person name="Dhotre D."/>
            <person name="Dharne M."/>
            <person name="Shetty S."/>
            <person name="Chowdhury S."/>
            <person name="Misra V."/>
            <person name="Misra S."/>
            <person name="Patole M."/>
            <person name="Shouche Y."/>
        </authorList>
    </citation>
    <scope>NUCLEOTIDE SEQUENCE [LARGE SCALE GENOMIC DNA]</scope>
    <source>
        <strain evidence="1 2">M86</strain>
    </source>
</reference>
<proteinExistence type="predicted"/>
<comment type="caution">
    <text evidence="1">The sequence shown here is derived from an EMBL/GenBank/DDBJ whole genome shotgun (WGS) entry which is preliminary data.</text>
</comment>